<protein>
    <submittedName>
        <fullName evidence="4">ROK family transcriptional regulator</fullName>
    </submittedName>
</protein>
<comment type="similarity">
    <text evidence="2">Belongs to the ROK (NagC/XylR) family.</text>
</comment>
<dbReference type="InterPro" id="IPR036388">
    <property type="entry name" value="WH-like_DNA-bd_sf"/>
</dbReference>
<gene>
    <name evidence="4" type="ORF">H7C18_25620</name>
</gene>
<dbReference type="PANTHER" id="PTHR18964:SF149">
    <property type="entry name" value="BIFUNCTIONAL UDP-N-ACETYLGLUCOSAMINE 2-EPIMERASE_N-ACETYLMANNOSAMINE KINASE"/>
    <property type="match status" value="1"/>
</dbReference>
<dbReference type="SUPFAM" id="SSF53067">
    <property type="entry name" value="Actin-like ATPase domain"/>
    <property type="match status" value="1"/>
</dbReference>
<sequence length="396" mass="41005">MAGTRGRGPTLSKDMNRKLIYRTLKGQRTSTRTELAAALGLNKNTVNAIVEELMSAGYVRAIGLQDGGGGAGRRALGIAFEPAKRQAFGFQLANRSLIAVVTDLYGAPLEQAELPVAETEPQDVVDAMAGFVRERLAIAPDGTFVGLGLGVPAVVDPAGERVVQSTHLGWTNVPLKALLAEALPLGITLLDNAVKLASQGELWYGAGQGLKNFAYCSFGAGVGCSLVIDGEIVRGEAGFAGELGHIAVEPGGPPCSCGNAGCLEAVAGLTAICARLEAATGKPFDAGRLAASVREGHPAVRAEMERAGRAIGTALAGLVNLMNPRRIILDGPLMLASDSLLTVIAEEMCGKTLPFAFAQTEIVRSSLQPLSAAIGAAAGVVRDWERQEDPLGAIVF</sequence>
<evidence type="ECO:0000256" key="3">
    <source>
        <dbReference type="ARBA" id="ARBA00022629"/>
    </source>
</evidence>
<reference evidence="4 5" key="1">
    <citation type="submission" date="2020-08" db="EMBL/GenBank/DDBJ databases">
        <title>Cohnella phylogeny.</title>
        <authorList>
            <person name="Dunlap C."/>
        </authorList>
    </citation>
    <scope>NUCLEOTIDE SEQUENCE [LARGE SCALE GENOMIC DNA]</scope>
    <source>
        <strain evidence="4 5">CBP 2801</strain>
    </source>
</reference>
<dbReference type="Proteomes" id="UP000564644">
    <property type="component" value="Unassembled WGS sequence"/>
</dbReference>
<proteinExistence type="inferred from homology"/>
<dbReference type="RefSeq" id="WP_185131944.1">
    <property type="nucleotide sequence ID" value="NZ_JACJVO010000032.1"/>
</dbReference>
<dbReference type="GO" id="GO:0042732">
    <property type="term" value="P:D-xylose metabolic process"/>
    <property type="evidence" value="ECO:0007669"/>
    <property type="project" value="UniProtKB-KW"/>
</dbReference>
<keyword evidence="3" id="KW-0859">Xylose metabolism</keyword>
<dbReference type="AlphaFoldDB" id="A0A7X0SQK1"/>
<keyword evidence="3" id="KW-0119">Carbohydrate metabolism</keyword>
<comment type="caution">
    <text evidence="4">The sequence shown here is derived from an EMBL/GenBank/DDBJ whole genome shotgun (WGS) entry which is preliminary data.</text>
</comment>
<keyword evidence="5" id="KW-1185">Reference proteome</keyword>
<organism evidence="4 5">
    <name type="scientific">Cohnella zeiphila</name>
    <dbReference type="NCBI Taxonomy" id="2761120"/>
    <lineage>
        <taxon>Bacteria</taxon>
        <taxon>Bacillati</taxon>
        <taxon>Bacillota</taxon>
        <taxon>Bacilli</taxon>
        <taxon>Bacillales</taxon>
        <taxon>Paenibacillaceae</taxon>
        <taxon>Cohnella</taxon>
    </lineage>
</organism>
<accession>A0A7X0SQK1</accession>
<name>A0A7X0SQK1_9BACL</name>
<comment type="function">
    <text evidence="1">Transcriptional repressor of xylose-utilizing enzymes.</text>
</comment>
<dbReference type="EMBL" id="JACJVO010000032">
    <property type="protein sequence ID" value="MBB6734307.1"/>
    <property type="molecule type" value="Genomic_DNA"/>
</dbReference>
<dbReference type="Gene3D" id="1.10.10.10">
    <property type="entry name" value="Winged helix-like DNA-binding domain superfamily/Winged helix DNA-binding domain"/>
    <property type="match status" value="1"/>
</dbReference>
<evidence type="ECO:0000256" key="2">
    <source>
        <dbReference type="ARBA" id="ARBA00006479"/>
    </source>
</evidence>
<evidence type="ECO:0000256" key="1">
    <source>
        <dbReference type="ARBA" id="ARBA00002486"/>
    </source>
</evidence>
<dbReference type="Pfam" id="PF00480">
    <property type="entry name" value="ROK"/>
    <property type="match status" value="1"/>
</dbReference>
<dbReference type="SUPFAM" id="SSF46785">
    <property type="entry name" value="Winged helix' DNA-binding domain"/>
    <property type="match status" value="1"/>
</dbReference>
<evidence type="ECO:0000313" key="4">
    <source>
        <dbReference type="EMBL" id="MBB6734307.1"/>
    </source>
</evidence>
<dbReference type="InterPro" id="IPR043129">
    <property type="entry name" value="ATPase_NBD"/>
</dbReference>
<dbReference type="InterPro" id="IPR036390">
    <property type="entry name" value="WH_DNA-bd_sf"/>
</dbReference>
<dbReference type="InterPro" id="IPR000600">
    <property type="entry name" value="ROK"/>
</dbReference>
<dbReference type="PANTHER" id="PTHR18964">
    <property type="entry name" value="ROK (REPRESSOR, ORF, KINASE) FAMILY"/>
    <property type="match status" value="1"/>
</dbReference>
<evidence type="ECO:0000313" key="5">
    <source>
        <dbReference type="Proteomes" id="UP000564644"/>
    </source>
</evidence>
<dbReference type="Gene3D" id="3.30.420.40">
    <property type="match status" value="2"/>
</dbReference>
<dbReference type="Pfam" id="PF13412">
    <property type="entry name" value="HTH_24"/>
    <property type="match status" value="1"/>
</dbReference>